<keyword evidence="1" id="KW-0472">Membrane</keyword>
<sequence length="118" mass="13214">MMTNVSAWLLGLLSIASVLMCVLLFPVVAGEWKAGDWRRNKAFWLAAALWVHPIGAIIMFVATMASGVRYEEGLILYGLWTAWGLWLAAKTMVIHVNGRLQLALALYALWSILLIAWR</sequence>
<evidence type="ECO:0000256" key="1">
    <source>
        <dbReference type="SAM" id="Phobius"/>
    </source>
</evidence>
<keyword evidence="1" id="KW-0812">Transmembrane</keyword>
<gene>
    <name evidence="2" type="ORF">ABUH87_12400</name>
</gene>
<keyword evidence="1" id="KW-1133">Transmembrane helix</keyword>
<evidence type="ECO:0000313" key="3">
    <source>
        <dbReference type="Proteomes" id="UP001556118"/>
    </source>
</evidence>
<protein>
    <submittedName>
        <fullName evidence="2">Uncharacterized protein</fullName>
    </submittedName>
</protein>
<dbReference type="Proteomes" id="UP001556118">
    <property type="component" value="Unassembled WGS sequence"/>
</dbReference>
<dbReference type="RefSeq" id="WP_367774140.1">
    <property type="nucleotide sequence ID" value="NZ_JBFNXR010000048.1"/>
</dbReference>
<reference evidence="2 3" key="1">
    <citation type="submission" date="2024-06" db="EMBL/GenBank/DDBJ databases">
        <title>Novosphingobium rhizovicinus M1R2S20.</title>
        <authorList>
            <person name="Sun J.-Q."/>
        </authorList>
    </citation>
    <scope>NUCLEOTIDE SEQUENCE [LARGE SCALE GENOMIC DNA]</scope>
    <source>
        <strain evidence="2 3">M1R2S20</strain>
    </source>
</reference>
<feature type="transmembrane region" description="Helical" evidence="1">
    <location>
        <begin position="100"/>
        <end position="117"/>
    </location>
</feature>
<evidence type="ECO:0000313" key="2">
    <source>
        <dbReference type="EMBL" id="MEW9855940.1"/>
    </source>
</evidence>
<accession>A0ABV3RD94</accession>
<organism evidence="2 3">
    <name type="scientific">Novosphingobium rhizovicinum</name>
    <dbReference type="NCBI Taxonomy" id="3228928"/>
    <lineage>
        <taxon>Bacteria</taxon>
        <taxon>Pseudomonadati</taxon>
        <taxon>Pseudomonadota</taxon>
        <taxon>Alphaproteobacteria</taxon>
        <taxon>Sphingomonadales</taxon>
        <taxon>Sphingomonadaceae</taxon>
        <taxon>Novosphingobium</taxon>
    </lineage>
</organism>
<comment type="caution">
    <text evidence="2">The sequence shown here is derived from an EMBL/GenBank/DDBJ whole genome shotgun (WGS) entry which is preliminary data.</text>
</comment>
<feature type="transmembrane region" description="Helical" evidence="1">
    <location>
        <begin position="74"/>
        <end position="93"/>
    </location>
</feature>
<feature type="transmembrane region" description="Helical" evidence="1">
    <location>
        <begin position="6"/>
        <end position="30"/>
    </location>
</feature>
<dbReference type="EMBL" id="JBFNXR010000048">
    <property type="protein sequence ID" value="MEW9855940.1"/>
    <property type="molecule type" value="Genomic_DNA"/>
</dbReference>
<keyword evidence="3" id="KW-1185">Reference proteome</keyword>
<proteinExistence type="predicted"/>
<feature type="transmembrane region" description="Helical" evidence="1">
    <location>
        <begin position="42"/>
        <end position="62"/>
    </location>
</feature>
<name>A0ABV3RD94_9SPHN</name>